<dbReference type="Pfam" id="PF18038">
    <property type="entry name" value="FERM_N_2"/>
    <property type="match status" value="1"/>
</dbReference>
<dbReference type="WBParaSite" id="jg24216">
    <property type="protein sequence ID" value="jg24216"/>
    <property type="gene ID" value="jg24216"/>
</dbReference>
<accession>A0A915DY84</accession>
<dbReference type="PROSITE" id="PS50057">
    <property type="entry name" value="FERM_3"/>
    <property type="match status" value="1"/>
</dbReference>
<evidence type="ECO:0000313" key="3">
    <source>
        <dbReference type="Proteomes" id="UP000887574"/>
    </source>
</evidence>
<feature type="chain" id="PRO_5037793851" evidence="1">
    <location>
        <begin position="28"/>
        <end position="162"/>
    </location>
</feature>
<dbReference type="InterPro" id="IPR000299">
    <property type="entry name" value="FERM_domain"/>
</dbReference>
<keyword evidence="3" id="KW-1185">Reference proteome</keyword>
<reference evidence="4" key="1">
    <citation type="submission" date="2022-11" db="UniProtKB">
        <authorList>
            <consortium name="WormBaseParasite"/>
        </authorList>
    </citation>
    <scope>IDENTIFICATION</scope>
</reference>
<dbReference type="Proteomes" id="UP000887574">
    <property type="component" value="Unplaced"/>
</dbReference>
<feature type="signal peptide" evidence="1">
    <location>
        <begin position="1"/>
        <end position="27"/>
    </location>
</feature>
<organism evidence="3 4">
    <name type="scientific">Ditylenchus dipsaci</name>
    <dbReference type="NCBI Taxonomy" id="166011"/>
    <lineage>
        <taxon>Eukaryota</taxon>
        <taxon>Metazoa</taxon>
        <taxon>Ecdysozoa</taxon>
        <taxon>Nematoda</taxon>
        <taxon>Chromadorea</taxon>
        <taxon>Rhabditida</taxon>
        <taxon>Tylenchina</taxon>
        <taxon>Tylenchomorpha</taxon>
        <taxon>Sphaerularioidea</taxon>
        <taxon>Anguinidae</taxon>
        <taxon>Anguininae</taxon>
        <taxon>Ditylenchus</taxon>
    </lineage>
</organism>
<dbReference type="Gene3D" id="3.10.20.90">
    <property type="entry name" value="Phosphatidylinositol 3-kinase Catalytic Subunit, Chain A, domain 1"/>
    <property type="match status" value="1"/>
</dbReference>
<dbReference type="SUPFAM" id="SSF54236">
    <property type="entry name" value="Ubiquitin-like"/>
    <property type="match status" value="1"/>
</dbReference>
<evidence type="ECO:0000259" key="2">
    <source>
        <dbReference type="PROSITE" id="PS50057"/>
    </source>
</evidence>
<dbReference type="InterPro" id="IPR041390">
    <property type="entry name" value="FADK_N"/>
</dbReference>
<evidence type="ECO:0000313" key="4">
    <source>
        <dbReference type="WBParaSite" id="jg24216"/>
    </source>
</evidence>
<dbReference type="AlphaFoldDB" id="A0A915DY84"/>
<sequence>MACSHGSSSLLSAFELLALQTDGLGSAQTLICISPRFQPTIELCNWNVRLAEHPSIQMTTSPPPAPSSSSIIEVYLADGSWRSVRVDDQTSVHKIIEVVLSAGGIHPISFNHFALCLNHAPHTSNDCQWLHPCLRMPELRRRYIHSAPKGLITRFELRMRSW</sequence>
<proteinExistence type="predicted"/>
<dbReference type="InterPro" id="IPR029071">
    <property type="entry name" value="Ubiquitin-like_domsf"/>
</dbReference>
<protein>
    <submittedName>
        <fullName evidence="4">FERM domain-containing protein</fullName>
    </submittedName>
</protein>
<keyword evidence="1" id="KW-0732">Signal</keyword>
<evidence type="ECO:0000256" key="1">
    <source>
        <dbReference type="SAM" id="SignalP"/>
    </source>
</evidence>
<feature type="domain" description="FERM" evidence="2">
    <location>
        <begin position="70"/>
        <end position="162"/>
    </location>
</feature>
<name>A0A915DY84_9BILA</name>